<evidence type="ECO:0000256" key="7">
    <source>
        <dbReference type="ARBA" id="ARBA00023136"/>
    </source>
</evidence>
<evidence type="ECO:0000313" key="14">
    <source>
        <dbReference type="Proteomes" id="UP000199626"/>
    </source>
</evidence>
<dbReference type="GO" id="GO:0009425">
    <property type="term" value="C:bacterial-type flagellum basal body"/>
    <property type="evidence" value="ECO:0007669"/>
    <property type="project" value="UniProtKB-SubCell"/>
</dbReference>
<evidence type="ECO:0000313" key="13">
    <source>
        <dbReference type="EMBL" id="SDB25403.1"/>
    </source>
</evidence>
<keyword evidence="13" id="KW-0969">Cilium</keyword>
<dbReference type="InterPro" id="IPR028976">
    <property type="entry name" value="CheC-like_sf"/>
</dbReference>
<comment type="function">
    <text evidence="9 11">FliM is one of three proteins (FliG, FliN, FliM) that forms the rotor-mounted switch complex (C ring), located at the base of the basal body. This complex interacts with the CheY and CheZ chemotaxis proteins, in addition to contacting components of the motor that determine the direction of flagellar rotation.</text>
</comment>
<evidence type="ECO:0000256" key="11">
    <source>
        <dbReference type="PIRNR" id="PIRNR002888"/>
    </source>
</evidence>
<evidence type="ECO:0000259" key="12">
    <source>
        <dbReference type="Pfam" id="PF01052"/>
    </source>
</evidence>
<organism evidence="13 14">
    <name type="scientific">Pseudidiomarina indica</name>
    <dbReference type="NCBI Taxonomy" id="1159017"/>
    <lineage>
        <taxon>Bacteria</taxon>
        <taxon>Pseudomonadati</taxon>
        <taxon>Pseudomonadota</taxon>
        <taxon>Gammaproteobacteria</taxon>
        <taxon>Alteromonadales</taxon>
        <taxon>Idiomarinaceae</taxon>
        <taxon>Pseudidiomarina</taxon>
    </lineage>
</organism>
<dbReference type="InterPro" id="IPR001689">
    <property type="entry name" value="Flag_FliM"/>
</dbReference>
<dbReference type="SUPFAM" id="SSF101801">
    <property type="entry name" value="Surface presentation of antigens (SPOA)"/>
    <property type="match status" value="1"/>
</dbReference>
<dbReference type="STRING" id="1159017.SAMN02927930_00989"/>
<evidence type="ECO:0000256" key="4">
    <source>
        <dbReference type="ARBA" id="ARBA00022500"/>
    </source>
</evidence>
<dbReference type="CDD" id="cd17908">
    <property type="entry name" value="FliM"/>
    <property type="match status" value="1"/>
</dbReference>
<keyword evidence="8 11" id="KW-0975">Bacterial flagellum</keyword>
<dbReference type="PIRSF" id="PIRSF002888">
    <property type="entry name" value="FliM"/>
    <property type="match status" value="1"/>
</dbReference>
<feature type="domain" description="Flagellar motor switch protein FliN-like C-terminal" evidence="12">
    <location>
        <begin position="281"/>
        <end position="349"/>
    </location>
</feature>
<evidence type="ECO:0000256" key="9">
    <source>
        <dbReference type="ARBA" id="ARBA00025044"/>
    </source>
</evidence>
<comment type="similarity">
    <text evidence="1 11">Belongs to the FliM family.</text>
</comment>
<keyword evidence="13" id="KW-0282">Flagellum</keyword>
<keyword evidence="7 11" id="KW-0472">Membrane</keyword>
<dbReference type="PANTHER" id="PTHR30034">
    <property type="entry name" value="FLAGELLAR MOTOR SWITCH PROTEIN FLIM"/>
    <property type="match status" value="1"/>
</dbReference>
<dbReference type="Pfam" id="PF01052">
    <property type="entry name" value="FliMN_C"/>
    <property type="match status" value="1"/>
</dbReference>
<sequence>MSNGPQLSQEELDTLLAGMVEEENLAAESVMATPSTSAAGQTVSSSGADVEFVRPKGRTKSKQTLFDPGSQVRIVRERLHTLEIINERFARQFRMNLFNLLRRNADISVESMRYQRFSDFADSTPSPINLNIIAMKPLRGSALMVFPHAMVSMIVENLFGGDGRFMTRNEAREFTGTEQRIINRVLNLAIDAYQESWRSVHPLEITYVRSEMQPKFAAITSSPSEIVVTTTFHLEVGHLESNFKICMPYSMVEPLRDKLTNLRADAGSSSDKIWRERISHELQASSVELVADFVEIPMRIPQVMSLKPGDVLPIELPTTVKASVNSLPIMECEYGSFNQNRALKVKRLLENHRFSQSVLRNPKDGVFSPMRAKESDDE</sequence>
<reference evidence="14" key="1">
    <citation type="submission" date="2016-10" db="EMBL/GenBank/DDBJ databases">
        <authorList>
            <person name="Varghese N."/>
            <person name="Submissions S."/>
        </authorList>
    </citation>
    <scope>NUCLEOTIDE SEQUENCE [LARGE SCALE GENOMIC DNA]</scope>
    <source>
        <strain evidence="14">CGMCC 1.10824</strain>
    </source>
</reference>
<evidence type="ECO:0000256" key="2">
    <source>
        <dbReference type="ARBA" id="ARBA00021898"/>
    </source>
</evidence>
<evidence type="ECO:0000256" key="1">
    <source>
        <dbReference type="ARBA" id="ARBA00011049"/>
    </source>
</evidence>
<dbReference type="Pfam" id="PF02154">
    <property type="entry name" value="FliM"/>
    <property type="match status" value="1"/>
</dbReference>
<dbReference type="InterPro" id="IPR001543">
    <property type="entry name" value="FliN-like_C"/>
</dbReference>
<evidence type="ECO:0000256" key="6">
    <source>
        <dbReference type="ARBA" id="ARBA00022779"/>
    </source>
</evidence>
<keyword evidence="14" id="KW-1185">Reference proteome</keyword>
<dbReference type="GO" id="GO:0005886">
    <property type="term" value="C:plasma membrane"/>
    <property type="evidence" value="ECO:0007669"/>
    <property type="project" value="UniProtKB-SubCell"/>
</dbReference>
<dbReference type="OrthoDB" id="9806941at2"/>
<protein>
    <recommendedName>
        <fullName evidence="2 10">Flagellar motor switch protein FliM</fullName>
    </recommendedName>
</protein>
<accession>A0A1G6BXL9</accession>
<dbReference type="PRINTS" id="PR00955">
    <property type="entry name" value="FLGMOTORFLIM"/>
</dbReference>
<evidence type="ECO:0000256" key="8">
    <source>
        <dbReference type="ARBA" id="ARBA00023143"/>
    </source>
</evidence>
<keyword evidence="5 11" id="KW-0997">Cell inner membrane</keyword>
<dbReference type="PANTHER" id="PTHR30034:SF3">
    <property type="entry name" value="FLAGELLAR MOTOR SWITCH PROTEIN FLIM"/>
    <property type="match status" value="1"/>
</dbReference>
<dbReference type="GO" id="GO:0050918">
    <property type="term" value="P:positive chemotaxis"/>
    <property type="evidence" value="ECO:0007669"/>
    <property type="project" value="TreeGrafter"/>
</dbReference>
<proteinExistence type="inferred from homology"/>
<keyword evidence="6 11" id="KW-0283">Flagellar rotation</keyword>
<evidence type="ECO:0000256" key="5">
    <source>
        <dbReference type="ARBA" id="ARBA00022519"/>
    </source>
</evidence>
<dbReference type="SUPFAM" id="SSF103039">
    <property type="entry name" value="CheC-like"/>
    <property type="match status" value="1"/>
</dbReference>
<dbReference type="InterPro" id="IPR036429">
    <property type="entry name" value="SpoA-like_sf"/>
</dbReference>
<dbReference type="Proteomes" id="UP000199626">
    <property type="component" value="Unassembled WGS sequence"/>
</dbReference>
<name>A0A1G6BXL9_9GAMM</name>
<keyword evidence="3 11" id="KW-1003">Cell membrane</keyword>
<dbReference type="EMBL" id="FMXN01000004">
    <property type="protein sequence ID" value="SDB25403.1"/>
    <property type="molecule type" value="Genomic_DNA"/>
</dbReference>
<gene>
    <name evidence="13" type="ORF">SAMN02927930_00989</name>
</gene>
<evidence type="ECO:0000256" key="3">
    <source>
        <dbReference type="ARBA" id="ARBA00022475"/>
    </source>
</evidence>
<dbReference type="GO" id="GO:0003774">
    <property type="term" value="F:cytoskeletal motor activity"/>
    <property type="evidence" value="ECO:0007669"/>
    <property type="project" value="InterPro"/>
</dbReference>
<dbReference type="NCBIfam" id="TIGR01397">
    <property type="entry name" value="fliM_switch"/>
    <property type="match status" value="1"/>
</dbReference>
<dbReference type="GO" id="GO:0071978">
    <property type="term" value="P:bacterial-type flagellum-dependent swarming motility"/>
    <property type="evidence" value="ECO:0007669"/>
    <property type="project" value="TreeGrafter"/>
</dbReference>
<comment type="subcellular location">
    <subcellularLocation>
        <location evidence="11">Cell inner membrane</location>
        <topology evidence="11">Peripheral membrane protein</topology>
    </subcellularLocation>
    <subcellularLocation>
        <location evidence="11">Bacterial flagellum basal body</location>
    </subcellularLocation>
</comment>
<keyword evidence="4 11" id="KW-0145">Chemotaxis</keyword>
<dbReference type="Gene3D" id="3.40.1550.10">
    <property type="entry name" value="CheC-like"/>
    <property type="match status" value="1"/>
</dbReference>
<evidence type="ECO:0000256" key="10">
    <source>
        <dbReference type="NCBIfam" id="TIGR01397"/>
    </source>
</evidence>
<keyword evidence="13" id="KW-0966">Cell projection</keyword>
<dbReference type="RefSeq" id="WP_092592362.1">
    <property type="nucleotide sequence ID" value="NZ_FMXN01000004.1"/>
</dbReference>
<dbReference type="AlphaFoldDB" id="A0A1G6BXL9"/>